<keyword evidence="4" id="KW-1185">Reference proteome</keyword>
<organism evidence="3 4">
    <name type="scientific">Strix occidentalis caurina</name>
    <name type="common">northern spotted owl</name>
    <dbReference type="NCBI Taxonomy" id="311401"/>
    <lineage>
        <taxon>Eukaryota</taxon>
        <taxon>Metazoa</taxon>
        <taxon>Chordata</taxon>
        <taxon>Craniata</taxon>
        <taxon>Vertebrata</taxon>
        <taxon>Euteleostomi</taxon>
        <taxon>Archelosauria</taxon>
        <taxon>Archosauria</taxon>
        <taxon>Dinosauria</taxon>
        <taxon>Saurischia</taxon>
        <taxon>Theropoda</taxon>
        <taxon>Coelurosauria</taxon>
        <taxon>Aves</taxon>
        <taxon>Neognathae</taxon>
        <taxon>Neoaves</taxon>
        <taxon>Telluraves</taxon>
        <taxon>Strigiformes</taxon>
        <taxon>Strigidae</taxon>
        <taxon>Strix</taxon>
    </lineage>
</organism>
<evidence type="ECO:0000313" key="4">
    <source>
        <dbReference type="Proteomes" id="UP000694551"/>
    </source>
</evidence>
<reference evidence="3" key="1">
    <citation type="submission" date="2025-08" db="UniProtKB">
        <authorList>
            <consortium name="Ensembl"/>
        </authorList>
    </citation>
    <scope>IDENTIFICATION</scope>
</reference>
<evidence type="ECO:0000256" key="1">
    <source>
        <dbReference type="SAM" id="Coils"/>
    </source>
</evidence>
<name>A0A8D0FUQ1_STROC</name>
<feature type="compositionally biased region" description="Polar residues" evidence="2">
    <location>
        <begin position="12"/>
        <end position="25"/>
    </location>
</feature>
<protein>
    <submittedName>
        <fullName evidence="3">Uncharacterized protein</fullName>
    </submittedName>
</protein>
<evidence type="ECO:0000313" key="3">
    <source>
        <dbReference type="Ensembl" id="ENSSOCP00000020575.1"/>
    </source>
</evidence>
<sequence length="138" mass="16154">KPSPCFHKTCDYSRSSEVSGQNDSMDSGPKGKEQAKRLYEERRQKLLLQKMELEIEKERLQHLLAKQEAKLLLKQQQLHQSRLDYNRLVAQILSNSDLEGRKLFSVLAYTVGKWHDSCGKQQRKPVCDRKKGIRKAEW</sequence>
<dbReference type="Ensembl" id="ENSSOCT00000021090.1">
    <property type="protein sequence ID" value="ENSSOCP00000020575.1"/>
    <property type="gene ID" value="ENSSOCG00000015374.1"/>
</dbReference>
<dbReference type="Proteomes" id="UP000694551">
    <property type="component" value="Unplaced"/>
</dbReference>
<accession>A0A8D0FUQ1</accession>
<evidence type="ECO:0000256" key="2">
    <source>
        <dbReference type="SAM" id="MobiDB-lite"/>
    </source>
</evidence>
<feature type="region of interest" description="Disordered" evidence="2">
    <location>
        <begin position="1"/>
        <end position="36"/>
    </location>
</feature>
<dbReference type="AlphaFoldDB" id="A0A8D0FUQ1"/>
<keyword evidence="1" id="KW-0175">Coiled coil</keyword>
<reference evidence="3" key="2">
    <citation type="submission" date="2025-09" db="UniProtKB">
        <authorList>
            <consortium name="Ensembl"/>
        </authorList>
    </citation>
    <scope>IDENTIFICATION</scope>
</reference>
<dbReference type="PANTHER" id="PTHR28375">
    <property type="entry name" value="PROTEIN HINDERIN"/>
    <property type="match status" value="1"/>
</dbReference>
<dbReference type="Pfam" id="PF15369">
    <property type="entry name" value="KIAA1328"/>
    <property type="match status" value="1"/>
</dbReference>
<dbReference type="InterPro" id="IPR032736">
    <property type="entry name" value="Hinderin"/>
</dbReference>
<proteinExistence type="predicted"/>
<dbReference type="PANTHER" id="PTHR28375:SF1">
    <property type="entry name" value="PROTEIN HINDERIN"/>
    <property type="match status" value="1"/>
</dbReference>
<feature type="coiled-coil region" evidence="1">
    <location>
        <begin position="36"/>
        <end position="77"/>
    </location>
</feature>